<gene>
    <name evidence="1" type="ORF">HMPREF1090_03288</name>
</gene>
<dbReference type="PATRIC" id="fig|999408.3.peg.3558"/>
<evidence type="ECO:0000313" key="2">
    <source>
        <dbReference type="Proteomes" id="UP000013085"/>
    </source>
</evidence>
<name>A0A0E2H801_9FIRM</name>
<organism evidence="1 2">
    <name type="scientific">[Clostridium] clostridioforme 90A8</name>
    <dbReference type="NCBI Taxonomy" id="999408"/>
    <lineage>
        <taxon>Bacteria</taxon>
        <taxon>Bacillati</taxon>
        <taxon>Bacillota</taxon>
        <taxon>Clostridia</taxon>
        <taxon>Lachnospirales</taxon>
        <taxon>Lachnospiraceae</taxon>
        <taxon>Enterocloster</taxon>
    </lineage>
</organism>
<reference evidence="1 2" key="1">
    <citation type="submission" date="2013-01" db="EMBL/GenBank/DDBJ databases">
        <title>The Genome Sequence of Clostridium clostridioforme 90A8.</title>
        <authorList>
            <consortium name="The Broad Institute Genome Sequencing Platform"/>
            <person name="Earl A."/>
            <person name="Ward D."/>
            <person name="Feldgarden M."/>
            <person name="Gevers D."/>
            <person name="Courvalin P."/>
            <person name="Lambert T."/>
            <person name="Walker B."/>
            <person name="Young S.K."/>
            <person name="Zeng Q."/>
            <person name="Gargeya S."/>
            <person name="Fitzgerald M."/>
            <person name="Haas B."/>
            <person name="Abouelleil A."/>
            <person name="Alvarado L."/>
            <person name="Arachchi H.M."/>
            <person name="Berlin A.M."/>
            <person name="Chapman S.B."/>
            <person name="Dewar J."/>
            <person name="Goldberg J."/>
            <person name="Griggs A."/>
            <person name="Gujja S."/>
            <person name="Hansen M."/>
            <person name="Howarth C."/>
            <person name="Imamovic A."/>
            <person name="Larimer J."/>
            <person name="McCowan C."/>
            <person name="Murphy C."/>
            <person name="Neiman D."/>
            <person name="Pearson M."/>
            <person name="Priest M."/>
            <person name="Roberts A."/>
            <person name="Saif S."/>
            <person name="Shea T."/>
            <person name="Sisk P."/>
            <person name="Sykes S."/>
            <person name="Wortman J."/>
            <person name="Nusbaum C."/>
            <person name="Birren B."/>
        </authorList>
    </citation>
    <scope>NUCLEOTIDE SEQUENCE [LARGE SCALE GENOMIC DNA]</scope>
    <source>
        <strain evidence="1 2">90A8</strain>
    </source>
</reference>
<dbReference type="AlphaFoldDB" id="A0A0E2H801"/>
<dbReference type="GeneID" id="57964395"/>
<evidence type="ECO:0000313" key="1">
    <source>
        <dbReference type="EMBL" id="ENZ13007.1"/>
    </source>
</evidence>
<sequence>MDKVVLFIVEGATDKRALASIFRKIYRNRTVRFEFTHGDITSDETISIKNVEDEIYKYVKSYIDISKIKKSDIWQIVQIFDMDGAYADDSRIVEGETREFFYTEKEISCKNHEKISLRNKHKKELMEYLLSLQEIKGISYEGYYMSCNLDHALYGLMNLSDEEKKKQADSFYLAFWEHPELFLPFLEKYVVNGVPNSFPASWIYIKEDNHSLERHTNLHIYFSKHPAL</sequence>
<comment type="caution">
    <text evidence="1">The sequence shown here is derived from an EMBL/GenBank/DDBJ whole genome shotgun (WGS) entry which is preliminary data.</text>
</comment>
<accession>A0A0E2H801</accession>
<evidence type="ECO:0008006" key="3">
    <source>
        <dbReference type="Google" id="ProtNLM"/>
    </source>
</evidence>
<proteinExistence type="predicted"/>
<dbReference type="Proteomes" id="UP000013085">
    <property type="component" value="Unassembled WGS sequence"/>
</dbReference>
<dbReference type="EMBL" id="AGYR01000036">
    <property type="protein sequence ID" value="ENZ13007.1"/>
    <property type="molecule type" value="Genomic_DNA"/>
</dbReference>
<protein>
    <recommendedName>
        <fullName evidence="3">DUF4276 family protein</fullName>
    </recommendedName>
</protein>
<dbReference type="RefSeq" id="WP_002593501.1">
    <property type="nucleotide sequence ID" value="NZ_KB850978.1"/>
</dbReference>
<dbReference type="HOGENOM" id="CLU_099787_0_0_9"/>